<dbReference type="KEGG" id="ccin:107266296"/>
<dbReference type="GeneID" id="107266296"/>
<evidence type="ECO:0000313" key="5">
    <source>
        <dbReference type="RefSeq" id="XP_024939307.1"/>
    </source>
</evidence>
<reference evidence="3 4" key="1">
    <citation type="submission" date="2025-04" db="UniProtKB">
        <authorList>
            <consortium name="RefSeq"/>
        </authorList>
    </citation>
    <scope>IDENTIFICATION</scope>
</reference>
<feature type="region of interest" description="Disordered" evidence="1">
    <location>
        <begin position="180"/>
        <end position="223"/>
    </location>
</feature>
<keyword evidence="2" id="KW-1185">Reference proteome</keyword>
<feature type="region of interest" description="Disordered" evidence="1">
    <location>
        <begin position="29"/>
        <end position="75"/>
    </location>
</feature>
<gene>
    <name evidence="3 4 5" type="primary">LOC107266296</name>
</gene>
<dbReference type="Proteomes" id="UP000694920">
    <property type="component" value="Unplaced"/>
</dbReference>
<feature type="compositionally biased region" description="Basic and acidic residues" evidence="1">
    <location>
        <begin position="186"/>
        <end position="195"/>
    </location>
</feature>
<dbReference type="RefSeq" id="XP_024939307.1">
    <property type="nucleotide sequence ID" value="XM_025083539.1"/>
</dbReference>
<accession>A0AAJ7FHH8</accession>
<dbReference type="RefSeq" id="XP_015592109.1">
    <property type="nucleotide sequence ID" value="XM_015736623.2"/>
</dbReference>
<protein>
    <submittedName>
        <fullName evidence="3 4">Transcription factor GAGA isoform X1</fullName>
    </submittedName>
</protein>
<evidence type="ECO:0000313" key="2">
    <source>
        <dbReference type="Proteomes" id="UP000694920"/>
    </source>
</evidence>
<evidence type="ECO:0000256" key="1">
    <source>
        <dbReference type="SAM" id="MobiDB-lite"/>
    </source>
</evidence>
<evidence type="ECO:0000313" key="3">
    <source>
        <dbReference type="RefSeq" id="XP_015592109.1"/>
    </source>
</evidence>
<feature type="compositionally biased region" description="Low complexity" evidence="1">
    <location>
        <begin position="57"/>
        <end position="70"/>
    </location>
</feature>
<dbReference type="AlphaFoldDB" id="A0AAJ7FHH8"/>
<name>A0AAJ7FHH8_CEPCN</name>
<dbReference type="RefSeq" id="XP_015592110.1">
    <property type="nucleotide sequence ID" value="XM_015736624.2"/>
</dbReference>
<proteinExistence type="predicted"/>
<organism evidence="2 4">
    <name type="scientific">Cephus cinctus</name>
    <name type="common">Wheat stem sawfly</name>
    <dbReference type="NCBI Taxonomy" id="211228"/>
    <lineage>
        <taxon>Eukaryota</taxon>
        <taxon>Metazoa</taxon>
        <taxon>Ecdysozoa</taxon>
        <taxon>Arthropoda</taxon>
        <taxon>Hexapoda</taxon>
        <taxon>Insecta</taxon>
        <taxon>Pterygota</taxon>
        <taxon>Neoptera</taxon>
        <taxon>Endopterygota</taxon>
        <taxon>Hymenoptera</taxon>
        <taxon>Cephoidea</taxon>
        <taxon>Cephidae</taxon>
        <taxon>Cephus</taxon>
    </lineage>
</organism>
<evidence type="ECO:0000313" key="4">
    <source>
        <dbReference type="RefSeq" id="XP_015592110.1"/>
    </source>
</evidence>
<sequence>MGSSGPQDRSLSSGISLPQWMKGKMDSRFDLDESTFSPPSHDDNFFYIRYSKQSASQQQQEQQQQQQQEQEGFRSIGQVLVETPHKNVTASNQVTSEQQTVSTFKEIKEIDFSKHPLPCQPFVPAAIAKARETKPTQKNFAGKSIVKSQGTDDGFHGEPALCGKSIVQVANQMMSSKINKTLPESRLQESEEVPKKGSQSLPVTPLASPLSTPDSSPKSRRKGYTNRYFTGAFIPDKEKYHGGWILASLLGQSREIVSSKIEEEDEQAIEAVPPKSLNRKKSISTQNLSYLGSDDKAIKNAVYTNVLQAKPSELREMNFWSPTSM</sequence>